<keyword evidence="6 7" id="KW-0949">S-adenosyl-L-methionine</keyword>
<dbReference type="NCBIfam" id="NF001453">
    <property type="entry name" value="PRK00312.1"/>
    <property type="match status" value="1"/>
</dbReference>
<dbReference type="InterPro" id="IPR029063">
    <property type="entry name" value="SAM-dependent_MTases_sf"/>
</dbReference>
<gene>
    <name evidence="8" type="primary">pcm_2</name>
    <name evidence="7" type="synonym">pcm</name>
    <name evidence="8" type="ORF">BWY41_01779</name>
</gene>
<proteinExistence type="inferred from homology"/>
<dbReference type="CDD" id="cd02440">
    <property type="entry name" value="AdoMet_MTases"/>
    <property type="match status" value="1"/>
</dbReference>
<keyword evidence="3 7" id="KW-0963">Cytoplasm</keyword>
<dbReference type="EMBL" id="MWBQ01000180">
    <property type="protein sequence ID" value="OQA55067.1"/>
    <property type="molecule type" value="Genomic_DNA"/>
</dbReference>
<dbReference type="GO" id="GO:0004719">
    <property type="term" value="F:protein-L-isoaspartate (D-aspartate) O-methyltransferase activity"/>
    <property type="evidence" value="ECO:0007669"/>
    <property type="project" value="UniProtKB-UniRule"/>
</dbReference>
<dbReference type="GO" id="GO:0005737">
    <property type="term" value="C:cytoplasm"/>
    <property type="evidence" value="ECO:0007669"/>
    <property type="project" value="UniProtKB-SubCell"/>
</dbReference>
<evidence type="ECO:0000256" key="2">
    <source>
        <dbReference type="ARBA" id="ARBA00005369"/>
    </source>
</evidence>
<dbReference type="HAMAP" id="MF_00090">
    <property type="entry name" value="PIMT"/>
    <property type="match status" value="1"/>
</dbReference>
<name>A0A1V5SKR3_9BACT</name>
<dbReference type="Pfam" id="PF01135">
    <property type="entry name" value="PCMT"/>
    <property type="match status" value="1"/>
</dbReference>
<comment type="function">
    <text evidence="7">Catalyzes the methyl esterification of L-isoaspartyl residues in peptides and proteins that result from spontaneous decomposition of normal L-aspartyl and L-asparaginyl residues. It plays a role in the repair and/or degradation of damaged proteins.</text>
</comment>
<comment type="catalytic activity">
    <reaction evidence="7">
        <text>[protein]-L-isoaspartate + S-adenosyl-L-methionine = [protein]-L-isoaspartate alpha-methyl ester + S-adenosyl-L-homocysteine</text>
        <dbReference type="Rhea" id="RHEA:12705"/>
        <dbReference type="Rhea" id="RHEA-COMP:12143"/>
        <dbReference type="Rhea" id="RHEA-COMP:12144"/>
        <dbReference type="ChEBI" id="CHEBI:57856"/>
        <dbReference type="ChEBI" id="CHEBI:59789"/>
        <dbReference type="ChEBI" id="CHEBI:90596"/>
        <dbReference type="ChEBI" id="CHEBI:90598"/>
        <dbReference type="EC" id="2.1.1.77"/>
    </reaction>
</comment>
<dbReference type="PANTHER" id="PTHR11579">
    <property type="entry name" value="PROTEIN-L-ISOASPARTATE O-METHYLTRANSFERASE"/>
    <property type="match status" value="1"/>
</dbReference>
<reference evidence="8" key="1">
    <citation type="submission" date="2017-02" db="EMBL/GenBank/DDBJ databases">
        <title>Delving into the versatile metabolic prowess of the omnipresent phylum Bacteroidetes.</title>
        <authorList>
            <person name="Nobu M.K."/>
            <person name="Mei R."/>
            <person name="Narihiro T."/>
            <person name="Kuroda K."/>
            <person name="Liu W.-T."/>
        </authorList>
    </citation>
    <scope>NUCLEOTIDE SEQUENCE</scope>
    <source>
        <strain evidence="8">ADurb.Bin276</strain>
    </source>
</reference>
<evidence type="ECO:0000256" key="7">
    <source>
        <dbReference type="HAMAP-Rule" id="MF_00090"/>
    </source>
</evidence>
<dbReference type="AlphaFoldDB" id="A0A1V5SKR3"/>
<dbReference type="SUPFAM" id="SSF53335">
    <property type="entry name" value="S-adenosyl-L-methionine-dependent methyltransferases"/>
    <property type="match status" value="1"/>
</dbReference>
<dbReference type="InterPro" id="IPR000682">
    <property type="entry name" value="PCMT"/>
</dbReference>
<evidence type="ECO:0000256" key="1">
    <source>
        <dbReference type="ARBA" id="ARBA00004496"/>
    </source>
</evidence>
<organism evidence="8">
    <name type="scientific">Candidatus Atribacter allofermentans</name>
    <dbReference type="NCBI Taxonomy" id="1852833"/>
    <lineage>
        <taxon>Bacteria</taxon>
        <taxon>Pseudomonadati</taxon>
        <taxon>Atribacterota</taxon>
        <taxon>Atribacteria</taxon>
        <taxon>Atribacterales</taxon>
        <taxon>Atribacteraceae</taxon>
        <taxon>Atribacter</taxon>
    </lineage>
</organism>
<evidence type="ECO:0000256" key="5">
    <source>
        <dbReference type="ARBA" id="ARBA00022679"/>
    </source>
</evidence>
<dbReference type="NCBIfam" id="TIGR00080">
    <property type="entry name" value="pimt"/>
    <property type="match status" value="1"/>
</dbReference>
<accession>A0A1V5SKR3</accession>
<dbReference type="PANTHER" id="PTHR11579:SF0">
    <property type="entry name" value="PROTEIN-L-ISOASPARTATE(D-ASPARTATE) O-METHYLTRANSFERASE"/>
    <property type="match status" value="1"/>
</dbReference>
<evidence type="ECO:0000256" key="3">
    <source>
        <dbReference type="ARBA" id="ARBA00022490"/>
    </source>
</evidence>
<sequence length="215" mass="24567">MEIDNVRTIQEREEMVRKQIISRNIKDERVTQALLKIPRHVFVPEFYRKYAYNDTPLVIGEGQTISQPYIVALMSELLEIQPTDRILEIGTGSGYQTAVCAELGKEVYTIERIEELAQKAEEVLESLEYRNIHFFVGDGSRGIPEYAPFDKIIVTAYANEIYPVWVEELKEGGIIVLPLGGDFRQTLVRGRKQKGSLKIEKHGSVVFVPLIEDIL</sequence>
<evidence type="ECO:0000313" key="8">
    <source>
        <dbReference type="EMBL" id="OQA55067.1"/>
    </source>
</evidence>
<dbReference type="EC" id="2.1.1.77" evidence="7"/>
<protein>
    <recommendedName>
        <fullName evidence="7">Protein-L-isoaspartate O-methyltransferase</fullName>
        <ecNumber evidence="7">2.1.1.77</ecNumber>
    </recommendedName>
    <alternativeName>
        <fullName evidence="7">L-isoaspartyl protein carboxyl methyltransferase</fullName>
    </alternativeName>
    <alternativeName>
        <fullName evidence="7">Protein L-isoaspartyl methyltransferase</fullName>
    </alternativeName>
    <alternativeName>
        <fullName evidence="7">Protein-beta-aspartate methyltransferase</fullName>
        <shortName evidence="7">PIMT</shortName>
    </alternativeName>
</protein>
<comment type="subcellular location">
    <subcellularLocation>
        <location evidence="1 7">Cytoplasm</location>
    </subcellularLocation>
</comment>
<comment type="caution">
    <text evidence="8">The sequence shown here is derived from an EMBL/GenBank/DDBJ whole genome shotgun (WGS) entry which is preliminary data.</text>
</comment>
<dbReference type="Proteomes" id="UP000485569">
    <property type="component" value="Unassembled WGS sequence"/>
</dbReference>
<feature type="active site" evidence="7">
    <location>
        <position position="66"/>
    </location>
</feature>
<evidence type="ECO:0000256" key="4">
    <source>
        <dbReference type="ARBA" id="ARBA00022603"/>
    </source>
</evidence>
<evidence type="ECO:0000256" key="6">
    <source>
        <dbReference type="ARBA" id="ARBA00022691"/>
    </source>
</evidence>
<dbReference type="GO" id="GO:0030091">
    <property type="term" value="P:protein repair"/>
    <property type="evidence" value="ECO:0007669"/>
    <property type="project" value="UniProtKB-UniRule"/>
</dbReference>
<keyword evidence="5 7" id="KW-0808">Transferase</keyword>
<comment type="similarity">
    <text evidence="2 7">Belongs to the methyltransferase superfamily. L-isoaspartyl/D-aspartyl protein methyltransferase family.</text>
</comment>
<dbReference type="Gene3D" id="3.40.50.150">
    <property type="entry name" value="Vaccinia Virus protein VP39"/>
    <property type="match status" value="1"/>
</dbReference>
<dbReference type="GO" id="GO:0032259">
    <property type="term" value="P:methylation"/>
    <property type="evidence" value="ECO:0007669"/>
    <property type="project" value="UniProtKB-KW"/>
</dbReference>
<keyword evidence="4 7" id="KW-0489">Methyltransferase</keyword>
<dbReference type="FunFam" id="3.40.50.150:FF:000010">
    <property type="entry name" value="Protein-L-isoaspartate O-methyltransferase"/>
    <property type="match status" value="1"/>
</dbReference>